<reference evidence="1 2" key="1">
    <citation type="submission" date="2016-03" db="EMBL/GenBank/DDBJ databases">
        <title>Whole genome sequencing of Grifola frondosa 9006-11.</title>
        <authorList>
            <person name="Min B."/>
            <person name="Park H."/>
            <person name="Kim J.-G."/>
            <person name="Cho H."/>
            <person name="Oh Y.-L."/>
            <person name="Kong W.-S."/>
            <person name="Choi I.-G."/>
        </authorList>
    </citation>
    <scope>NUCLEOTIDE SEQUENCE [LARGE SCALE GENOMIC DNA]</scope>
    <source>
        <strain evidence="1 2">9006-11</strain>
    </source>
</reference>
<gene>
    <name evidence="1" type="ORF">A0H81_00784</name>
</gene>
<dbReference type="InterPro" id="IPR011009">
    <property type="entry name" value="Kinase-like_dom_sf"/>
</dbReference>
<dbReference type="OrthoDB" id="10003767at2759"/>
<dbReference type="AlphaFoldDB" id="A0A1C7MP48"/>
<comment type="caution">
    <text evidence="1">The sequence shown here is derived from an EMBL/GenBank/DDBJ whole genome shotgun (WGS) entry which is preliminary data.</text>
</comment>
<name>A0A1C7MP48_GRIFR</name>
<proteinExistence type="predicted"/>
<organism evidence="1 2">
    <name type="scientific">Grifola frondosa</name>
    <name type="common">Maitake</name>
    <name type="synonym">Polyporus frondosus</name>
    <dbReference type="NCBI Taxonomy" id="5627"/>
    <lineage>
        <taxon>Eukaryota</taxon>
        <taxon>Fungi</taxon>
        <taxon>Dikarya</taxon>
        <taxon>Basidiomycota</taxon>
        <taxon>Agaricomycotina</taxon>
        <taxon>Agaricomycetes</taxon>
        <taxon>Polyporales</taxon>
        <taxon>Grifolaceae</taxon>
        <taxon>Grifola</taxon>
    </lineage>
</organism>
<evidence type="ECO:0000313" key="1">
    <source>
        <dbReference type="EMBL" id="OBZ78628.1"/>
    </source>
</evidence>
<protein>
    <submittedName>
        <fullName evidence="1">Uncharacterized protein</fullName>
    </submittedName>
</protein>
<evidence type="ECO:0000313" key="2">
    <source>
        <dbReference type="Proteomes" id="UP000092993"/>
    </source>
</evidence>
<sequence length="110" mass="12261">MHSPVALVKCRSEGMNLTLEAELESGATIIIRQNYPGKDPKEQAWKSCKFDSEVFVLSYLKENTHIPVPELHAVVRGNDTNFVVMNKVPGVMLVNAFGLFSTAVKVQMRL</sequence>
<dbReference type="Proteomes" id="UP000092993">
    <property type="component" value="Unassembled WGS sequence"/>
</dbReference>
<dbReference type="EMBL" id="LUGG01000001">
    <property type="protein sequence ID" value="OBZ78628.1"/>
    <property type="molecule type" value="Genomic_DNA"/>
</dbReference>
<keyword evidence="2" id="KW-1185">Reference proteome</keyword>
<accession>A0A1C7MP48</accession>
<dbReference type="SUPFAM" id="SSF56112">
    <property type="entry name" value="Protein kinase-like (PK-like)"/>
    <property type="match status" value="1"/>
</dbReference>